<dbReference type="EMBL" id="JADIVZ010000015">
    <property type="protein sequence ID" value="MBF4163761.1"/>
    <property type="molecule type" value="Genomic_DNA"/>
</dbReference>
<dbReference type="SUPFAM" id="SSF50494">
    <property type="entry name" value="Trypsin-like serine proteases"/>
    <property type="match status" value="1"/>
</dbReference>
<comment type="caution">
    <text evidence="3">The sequence shown here is derived from an EMBL/GenBank/DDBJ whole genome shotgun (WGS) entry which is preliminary data.</text>
</comment>
<protein>
    <recommendedName>
        <fullName evidence="2">Peptidase S55 domain-containing protein</fullName>
    </recommendedName>
</protein>
<evidence type="ECO:0000256" key="1">
    <source>
        <dbReference type="SAM" id="SignalP"/>
    </source>
</evidence>
<feature type="chain" id="PRO_5037297576" description="Peptidase S55 domain-containing protein" evidence="1">
    <location>
        <begin position="37"/>
        <end position="597"/>
    </location>
</feature>
<dbReference type="AlphaFoldDB" id="A0A930Y953"/>
<dbReference type="Proteomes" id="UP000656804">
    <property type="component" value="Unassembled WGS sequence"/>
</dbReference>
<proteinExistence type="predicted"/>
<dbReference type="Pfam" id="PF05580">
    <property type="entry name" value="Peptidase_S55"/>
    <property type="match status" value="1"/>
</dbReference>
<organism evidence="3 4">
    <name type="scientific">Nocardioides acrostichi</name>
    <dbReference type="NCBI Taxonomy" id="2784339"/>
    <lineage>
        <taxon>Bacteria</taxon>
        <taxon>Bacillati</taxon>
        <taxon>Actinomycetota</taxon>
        <taxon>Actinomycetes</taxon>
        <taxon>Propionibacteriales</taxon>
        <taxon>Nocardioidaceae</taxon>
        <taxon>Nocardioides</taxon>
    </lineage>
</organism>
<sequence length="597" mass="61920">MTRATTRRRGRSLAATAVAGGFMLGGLGAATTSAHAADPAGDCTPAYDTSQLQKDDEVTGLTVETGTTPEQFTGTVLGTITDGIAPGLDMIMVDLDSPAIERAGGIWQGMSGSPVYIDGQLIGAVAYGLSWGPSPIAGVTPFSEMQRYLSSHPDAKAPAKVAVGKPAAKTIAAQGDATREQASQGFSQLKMPMGVTGLSQARLDKAAQRSSKLDKPYLTDKTFSAGQVGVERAASSDDIVAGGNLAATIAYGDVTYGGVGTATEVCQGEVVGFGHPFTFTGETTLGLHPADAIYVQPDSLGSPFKVANIAPATGTITQDRLSGITGLFGEAPEHATISSDVTHGTSQRAGSSDVYLPDATADVTFSEHLANTDRVLDGVQGGTSAMQWQVDGTDENGEPFQLLVDDTYVSRGDISIESAFEPADAAYALSTLEGVTVNSVSEVANISDSTDKLKVQRVEQFRGGKWHKVNNRRNPIVAMPGKLLKLRAVLEAPDGTESKVPWSTKVGPRARSGFLSVFGGLNSYTNVYRAKSVSDVIDAYAKAPKNTDVAFNLRLRRNGGRVVEGVPAGDATTPVGGGKFYGVEVGGKGGPVDCRGC</sequence>
<evidence type="ECO:0000313" key="4">
    <source>
        <dbReference type="Proteomes" id="UP000656804"/>
    </source>
</evidence>
<keyword evidence="1" id="KW-0732">Signal</keyword>
<keyword evidence="4" id="KW-1185">Reference proteome</keyword>
<dbReference type="InterPro" id="IPR008763">
    <property type="entry name" value="Peptidase_S55"/>
</dbReference>
<dbReference type="PROSITE" id="PS51494">
    <property type="entry name" value="SPOIVB"/>
    <property type="match status" value="1"/>
</dbReference>
<reference evidence="3" key="1">
    <citation type="submission" date="2020-11" db="EMBL/GenBank/DDBJ databases">
        <title>Nocardioides sp. CBS4Y-1, whole genome shotgun sequence.</title>
        <authorList>
            <person name="Tuo L."/>
        </authorList>
    </citation>
    <scope>NUCLEOTIDE SEQUENCE</scope>
    <source>
        <strain evidence="3">CBS4Y-1</strain>
    </source>
</reference>
<evidence type="ECO:0000313" key="3">
    <source>
        <dbReference type="EMBL" id="MBF4163761.1"/>
    </source>
</evidence>
<evidence type="ECO:0000259" key="2">
    <source>
        <dbReference type="PROSITE" id="PS51494"/>
    </source>
</evidence>
<feature type="signal peptide" evidence="1">
    <location>
        <begin position="1"/>
        <end position="36"/>
    </location>
</feature>
<feature type="domain" description="Peptidase S55" evidence="2">
    <location>
        <begin position="1"/>
        <end position="161"/>
    </location>
</feature>
<gene>
    <name evidence="3" type="ORF">ISG29_18965</name>
</gene>
<name>A0A930Y953_9ACTN</name>
<dbReference type="RefSeq" id="WP_194505027.1">
    <property type="nucleotide sequence ID" value="NZ_JADIVZ010000015.1"/>
</dbReference>
<dbReference type="InterPro" id="IPR009003">
    <property type="entry name" value="Peptidase_S1_PA"/>
</dbReference>
<accession>A0A930Y953</accession>